<dbReference type="InParanoid" id="A0A0H2S642"/>
<name>A0A0H2S642_9AGAM</name>
<keyword evidence="4" id="KW-1185">Reference proteome</keyword>
<sequence length="367" mass="38544">MVNAQGNSAAVPGFPQILAPGGSNLWWVANSSNNEIVWDCRDSQVPSYTIILQNPNETVLAAERTLSANVSNSGCSITLPLDLAALPIAAEYNLLFTGRLDGVAELIGATTDPFEVKPAGFALPSVSLSSILNSVTAGSVTDTSLVVDAPTSSRGSSTSAMSLPTPTAMVTVPSSSSDGITHISNVPASGLNPIPTNNQTAPHHPFLQNTPAVAGTFTGVGLILAAIIMFSWKIIQARRRIRSGDGTTSTQGQGQSNQIGEITPYPNLVIPSDQGAEIYELGRRVHEYLTQTRRISSSRMSTFAVTDSQLETQSQGLPQLPPGYAESLPSYRSNLNGVAISEVLSQVLNAAPPSRIPPRGEPEKSVN</sequence>
<feature type="transmembrane region" description="Helical" evidence="2">
    <location>
        <begin position="212"/>
        <end position="232"/>
    </location>
</feature>
<reference evidence="3 4" key="1">
    <citation type="submission" date="2015-04" db="EMBL/GenBank/DDBJ databases">
        <title>Complete genome sequence of Schizopora paradoxa KUC8140, a cosmopolitan wood degrader in East Asia.</title>
        <authorList>
            <consortium name="DOE Joint Genome Institute"/>
            <person name="Min B."/>
            <person name="Park H."/>
            <person name="Jang Y."/>
            <person name="Kim J.-J."/>
            <person name="Kim K.H."/>
            <person name="Pangilinan J."/>
            <person name="Lipzen A."/>
            <person name="Riley R."/>
            <person name="Grigoriev I.V."/>
            <person name="Spatafora J.W."/>
            <person name="Choi I.-G."/>
        </authorList>
    </citation>
    <scope>NUCLEOTIDE SEQUENCE [LARGE SCALE GENOMIC DNA]</scope>
    <source>
        <strain evidence="3 4">KUC8140</strain>
    </source>
</reference>
<keyword evidence="2" id="KW-1133">Transmembrane helix</keyword>
<protein>
    <submittedName>
        <fullName evidence="3">Uncharacterized protein</fullName>
    </submittedName>
</protein>
<keyword evidence="2" id="KW-0472">Membrane</keyword>
<accession>A0A0H2S642</accession>
<feature type="compositionally biased region" description="Low complexity" evidence="1">
    <location>
        <begin position="244"/>
        <end position="256"/>
    </location>
</feature>
<dbReference type="OrthoDB" id="2576580at2759"/>
<organism evidence="3 4">
    <name type="scientific">Schizopora paradoxa</name>
    <dbReference type="NCBI Taxonomy" id="27342"/>
    <lineage>
        <taxon>Eukaryota</taxon>
        <taxon>Fungi</taxon>
        <taxon>Dikarya</taxon>
        <taxon>Basidiomycota</taxon>
        <taxon>Agaricomycotina</taxon>
        <taxon>Agaricomycetes</taxon>
        <taxon>Hymenochaetales</taxon>
        <taxon>Schizoporaceae</taxon>
        <taxon>Schizopora</taxon>
    </lineage>
</organism>
<evidence type="ECO:0000313" key="3">
    <source>
        <dbReference type="EMBL" id="KLO19692.1"/>
    </source>
</evidence>
<dbReference type="EMBL" id="KQ085885">
    <property type="protein sequence ID" value="KLO19692.1"/>
    <property type="molecule type" value="Genomic_DNA"/>
</dbReference>
<feature type="region of interest" description="Disordered" evidence="1">
    <location>
        <begin position="243"/>
        <end position="266"/>
    </location>
</feature>
<proteinExistence type="predicted"/>
<dbReference type="STRING" id="27342.A0A0H2S642"/>
<keyword evidence="2" id="KW-0812">Transmembrane</keyword>
<dbReference type="AlphaFoldDB" id="A0A0H2S642"/>
<dbReference type="Proteomes" id="UP000053477">
    <property type="component" value="Unassembled WGS sequence"/>
</dbReference>
<evidence type="ECO:0000313" key="4">
    <source>
        <dbReference type="Proteomes" id="UP000053477"/>
    </source>
</evidence>
<gene>
    <name evidence="3" type="ORF">SCHPADRAFT_935181</name>
</gene>
<evidence type="ECO:0000256" key="2">
    <source>
        <dbReference type="SAM" id="Phobius"/>
    </source>
</evidence>
<evidence type="ECO:0000256" key="1">
    <source>
        <dbReference type="SAM" id="MobiDB-lite"/>
    </source>
</evidence>